<dbReference type="SUPFAM" id="SSF111278">
    <property type="entry name" value="SSo0622-like"/>
    <property type="match status" value="1"/>
</dbReference>
<keyword evidence="7" id="KW-0819">tRNA processing</keyword>
<dbReference type="EC" id="2.1.1.282" evidence="3"/>
<proteinExistence type="inferred from homology"/>
<accession>A0A7G3ZJH6</accession>
<dbReference type="PANTHER" id="PTHR48418">
    <property type="entry name" value="TRNA WYBUTOSINE-SYNTHESIZING PROTEIN 3"/>
    <property type="match status" value="1"/>
</dbReference>
<dbReference type="RefSeq" id="XP_037140336.1">
    <property type="nucleotide sequence ID" value="XM_037284440.1"/>
</dbReference>
<comment type="pathway">
    <text evidence="1">tRNA modification; wybutosine-tRNA(Phe) biosynthesis.</text>
</comment>
<evidence type="ECO:0000256" key="1">
    <source>
        <dbReference type="ARBA" id="ARBA00004797"/>
    </source>
</evidence>
<evidence type="ECO:0000256" key="7">
    <source>
        <dbReference type="ARBA" id="ARBA00022694"/>
    </source>
</evidence>
<organism evidence="13 14">
    <name type="scientific">Torulaspora globosa</name>
    <dbReference type="NCBI Taxonomy" id="48254"/>
    <lineage>
        <taxon>Eukaryota</taxon>
        <taxon>Fungi</taxon>
        <taxon>Dikarya</taxon>
        <taxon>Ascomycota</taxon>
        <taxon>Saccharomycotina</taxon>
        <taxon>Saccharomycetes</taxon>
        <taxon>Saccharomycetales</taxon>
        <taxon>Saccharomycetaceae</taxon>
        <taxon>Torulaspora</taxon>
    </lineage>
</organism>
<evidence type="ECO:0000256" key="5">
    <source>
        <dbReference type="ARBA" id="ARBA00022679"/>
    </source>
</evidence>
<evidence type="ECO:0000256" key="6">
    <source>
        <dbReference type="ARBA" id="ARBA00022691"/>
    </source>
</evidence>
<dbReference type="EMBL" id="CP059250">
    <property type="protein sequence ID" value="QLL33662.1"/>
    <property type="molecule type" value="Genomic_DNA"/>
</dbReference>
<comment type="similarity">
    <text evidence="2">Belongs to the TYW3 family.</text>
</comment>
<evidence type="ECO:0000259" key="12">
    <source>
        <dbReference type="Pfam" id="PF02676"/>
    </source>
</evidence>
<dbReference type="OrthoDB" id="263283at2759"/>
<dbReference type="PANTHER" id="PTHR48418:SF1">
    <property type="entry name" value="TRNA WYBUTOSINE-SYNTHESIZING PROTEIN 3"/>
    <property type="match status" value="1"/>
</dbReference>
<dbReference type="KEGG" id="tgb:HG536_0E05730"/>
<dbReference type="GO" id="GO:0032259">
    <property type="term" value="P:methylation"/>
    <property type="evidence" value="ECO:0007669"/>
    <property type="project" value="UniProtKB-KW"/>
</dbReference>
<evidence type="ECO:0000256" key="10">
    <source>
        <dbReference type="ARBA" id="ARBA00058049"/>
    </source>
</evidence>
<dbReference type="GeneID" id="59326858"/>
<keyword evidence="14" id="KW-1185">Reference proteome</keyword>
<evidence type="ECO:0000256" key="4">
    <source>
        <dbReference type="ARBA" id="ARBA00022603"/>
    </source>
</evidence>
<reference evidence="13 14" key="1">
    <citation type="submission" date="2020-06" db="EMBL/GenBank/DDBJ databases">
        <title>The yeast mating-type switching endonuclease HO is a domesticated member of an unorthodox homing genetic element family.</title>
        <authorList>
            <person name="Coughlan A.Y."/>
            <person name="Lombardi L."/>
            <person name="Braun-Galleani S."/>
            <person name="Martos A.R."/>
            <person name="Galeote V."/>
            <person name="Bigey F."/>
            <person name="Dequin S."/>
            <person name="Byrne K.P."/>
            <person name="Wolfe K.H."/>
        </authorList>
    </citation>
    <scope>NUCLEOTIDE SEQUENCE [LARGE SCALE GENOMIC DNA]</scope>
    <source>
        <strain evidence="13 14">CBS764</strain>
    </source>
</reference>
<dbReference type="Proteomes" id="UP000515788">
    <property type="component" value="Chromosome 5"/>
</dbReference>
<comment type="function">
    <text evidence="10">S-adenosyl-L-methionine-dependent methyltransferase that acts as a component of the wybutosine biosynthesis pathway. Wybutosine is a hyper modified guanosine with a tricyclic base found at the 3'-position adjacent to the anticodon of eukaryotic phenylalanine tRNA. Probably methylates N-4 position of wybutosine-86 to produce wybutosine-72.</text>
</comment>
<dbReference type="Pfam" id="PF02676">
    <property type="entry name" value="TYW3"/>
    <property type="match status" value="1"/>
</dbReference>
<evidence type="ECO:0000256" key="8">
    <source>
        <dbReference type="ARBA" id="ARBA00030554"/>
    </source>
</evidence>
<evidence type="ECO:0000256" key="11">
    <source>
        <dbReference type="ARBA" id="ARBA00069229"/>
    </source>
</evidence>
<dbReference type="Gene3D" id="3.30.1960.10">
    <property type="entry name" value="tRNA wybutosine-synthesizing-like"/>
    <property type="match status" value="1"/>
</dbReference>
<evidence type="ECO:0000313" key="14">
    <source>
        <dbReference type="Proteomes" id="UP000515788"/>
    </source>
</evidence>
<dbReference type="InterPro" id="IPR003827">
    <property type="entry name" value="tRNA_yW-synthesising"/>
</dbReference>
<evidence type="ECO:0000256" key="3">
    <source>
        <dbReference type="ARBA" id="ARBA00012750"/>
    </source>
</evidence>
<keyword evidence="6" id="KW-0949">S-adenosyl-L-methionine</keyword>
<protein>
    <recommendedName>
        <fullName evidence="11">tRNA wybutosine-synthesizing protein 3</fullName>
        <ecNumber evidence="3">2.1.1.282</ecNumber>
    </recommendedName>
    <alternativeName>
        <fullName evidence="8">tRNA(Phe) 7-((3-amino-3-carboxypropyl)-4-demethylwyosine(37)-N(4))-methyltransferase</fullName>
    </alternativeName>
</protein>
<evidence type="ECO:0000313" key="13">
    <source>
        <dbReference type="EMBL" id="QLL33662.1"/>
    </source>
</evidence>
<comment type="catalytic activity">
    <reaction evidence="9">
        <text>4-demethyl-7-[(3S)-3-amino-3-carboxypropyl]wyosine(37) in tRNA(Phe) + S-adenosyl-L-methionine = 7-[(3S)-3-amino-3-carboxypropyl]wyosine(37) in tRNA(Phe) + S-adenosyl-L-homocysteine + H(+)</text>
        <dbReference type="Rhea" id="RHEA:36635"/>
        <dbReference type="Rhea" id="RHEA-COMP:10378"/>
        <dbReference type="Rhea" id="RHEA-COMP:10379"/>
        <dbReference type="ChEBI" id="CHEBI:15378"/>
        <dbReference type="ChEBI" id="CHEBI:57856"/>
        <dbReference type="ChEBI" id="CHEBI:59789"/>
        <dbReference type="ChEBI" id="CHEBI:73543"/>
        <dbReference type="ChEBI" id="CHEBI:73550"/>
        <dbReference type="EC" id="2.1.1.282"/>
    </reaction>
</comment>
<evidence type="ECO:0000256" key="9">
    <source>
        <dbReference type="ARBA" id="ARBA00049202"/>
    </source>
</evidence>
<name>A0A7G3ZJH6_9SACH</name>
<dbReference type="GO" id="GO:0008033">
    <property type="term" value="P:tRNA processing"/>
    <property type="evidence" value="ECO:0007669"/>
    <property type="project" value="UniProtKB-KW"/>
</dbReference>
<dbReference type="FunFam" id="3.30.1960.10:FF:000003">
    <property type="entry name" value="tRNA methyltransferase"/>
    <property type="match status" value="1"/>
</dbReference>
<dbReference type="GO" id="GO:0008168">
    <property type="term" value="F:methyltransferase activity"/>
    <property type="evidence" value="ECO:0007669"/>
    <property type="project" value="UniProtKB-KW"/>
</dbReference>
<keyword evidence="5" id="KW-0808">Transferase</keyword>
<gene>
    <name evidence="13" type="ORF">HG536_0E05730</name>
</gene>
<dbReference type="AlphaFoldDB" id="A0A7G3ZJH6"/>
<keyword evidence="4" id="KW-0489">Methyltransferase</keyword>
<feature type="domain" description="tRNA wybutosine-synthesizing protein" evidence="12">
    <location>
        <begin position="9"/>
        <end position="225"/>
    </location>
</feature>
<dbReference type="InterPro" id="IPR036602">
    <property type="entry name" value="tRNA_yW-synthesising-like_sf"/>
</dbReference>
<evidence type="ECO:0000256" key="2">
    <source>
        <dbReference type="ARBA" id="ARBA00008569"/>
    </source>
</evidence>
<sequence>MARQNPFDQKKASILAEIRSSQPDLSPKGDIDVLCYPIMDLINSHSDMVTTSSCSGRLSIFLEGTKQHNGVQKSGGKGEGGRWLYVTHNCDEVTGWLDKIDPESYCYVQDDLLSAAKDSDSSKRLLLYKYEPFILHVKCRDFAMASKLYNTAMGCGFRESGIGSNNLVAIRINIKLDIPIGFWDENANKIALCVPADYISLIDGLTCSKFQENARKMQVLYDRIKANIIDSV</sequence>